<dbReference type="OrthoDB" id="10403707at2759"/>
<protein>
    <submittedName>
        <fullName evidence="2">Uncharacterized protein</fullName>
    </submittedName>
</protein>
<accession>A0A8T1MTU9</accession>
<evidence type="ECO:0000313" key="3">
    <source>
        <dbReference type="Proteomes" id="UP000286415"/>
    </source>
</evidence>
<name>A0A8T1MTU9_CLOSI</name>
<feature type="non-terminal residue" evidence="2">
    <location>
        <position position="1"/>
    </location>
</feature>
<feature type="compositionally biased region" description="Pro residues" evidence="1">
    <location>
        <begin position="286"/>
        <end position="300"/>
    </location>
</feature>
<dbReference type="AlphaFoldDB" id="A0A8T1MTU9"/>
<dbReference type="Proteomes" id="UP000286415">
    <property type="component" value="Unassembled WGS sequence"/>
</dbReference>
<feature type="region of interest" description="Disordered" evidence="1">
    <location>
        <begin position="280"/>
        <end position="300"/>
    </location>
</feature>
<organism evidence="2 3">
    <name type="scientific">Clonorchis sinensis</name>
    <name type="common">Chinese liver fluke</name>
    <dbReference type="NCBI Taxonomy" id="79923"/>
    <lineage>
        <taxon>Eukaryota</taxon>
        <taxon>Metazoa</taxon>
        <taxon>Spiralia</taxon>
        <taxon>Lophotrochozoa</taxon>
        <taxon>Platyhelminthes</taxon>
        <taxon>Trematoda</taxon>
        <taxon>Digenea</taxon>
        <taxon>Opisthorchiida</taxon>
        <taxon>Opisthorchiata</taxon>
        <taxon>Opisthorchiidae</taxon>
        <taxon>Clonorchis</taxon>
    </lineage>
</organism>
<gene>
    <name evidence="2" type="ORF">CSKR_110590</name>
</gene>
<evidence type="ECO:0000256" key="1">
    <source>
        <dbReference type="SAM" id="MobiDB-lite"/>
    </source>
</evidence>
<keyword evidence="3" id="KW-1185">Reference proteome</keyword>
<feature type="non-terminal residue" evidence="2">
    <location>
        <position position="300"/>
    </location>
</feature>
<sequence>VKAGQPEFDYIPEFGQTAQTFAYLEQTYLDSDVRVKPNTKEQPVETLNIRYVLEKGPPEGPALLYLALHMYEFYQSGVEATIVRLTAAKNTGTLVGAAAIYAVPNSVKTELWMASVKKKFQRVLTLYPSLNFAASVKKSRRLCNFGDPSALQLYFIVEGHLDRISKHTEWRDLQNERSKVYEEYMNATYESLYKAVPMLQSSKSELHRLSFDSFIIHKDGNINGVFTLIVDAVHLKKIGTVDSYFTINSDVPPGAVFPSRSDPLTKFQVNFKTAYRGNEQCWLDNTPPPTEPPKATEPPK</sequence>
<comment type="caution">
    <text evidence="2">The sequence shown here is derived from an EMBL/GenBank/DDBJ whole genome shotgun (WGS) entry which is preliminary data.</text>
</comment>
<evidence type="ECO:0000313" key="2">
    <source>
        <dbReference type="EMBL" id="KAG5452490.1"/>
    </source>
</evidence>
<dbReference type="EMBL" id="NIRI02000042">
    <property type="protein sequence ID" value="KAG5452490.1"/>
    <property type="molecule type" value="Genomic_DNA"/>
</dbReference>
<reference evidence="2 3" key="2">
    <citation type="journal article" date="2021" name="Genomics">
        <title>High-quality reference genome for Clonorchis sinensis.</title>
        <authorList>
            <person name="Young N.D."/>
            <person name="Stroehlein A.J."/>
            <person name="Kinkar L."/>
            <person name="Wang T."/>
            <person name="Sohn W.M."/>
            <person name="Chang B.C.H."/>
            <person name="Kaur P."/>
            <person name="Weisz D."/>
            <person name="Dudchenko O."/>
            <person name="Aiden E.L."/>
            <person name="Korhonen P.K."/>
            <person name="Gasser R.B."/>
        </authorList>
    </citation>
    <scope>NUCLEOTIDE SEQUENCE [LARGE SCALE GENOMIC DNA]</scope>
    <source>
        <strain evidence="2">Cs-k2</strain>
    </source>
</reference>
<proteinExistence type="predicted"/>
<reference evidence="2 3" key="1">
    <citation type="journal article" date="2018" name="Biotechnol. Adv.">
        <title>Improved genomic resources and new bioinformatic workflow for the carcinogenic parasite Clonorchis sinensis: Biotechnological implications.</title>
        <authorList>
            <person name="Wang D."/>
            <person name="Korhonen P.K."/>
            <person name="Gasser R.B."/>
            <person name="Young N.D."/>
        </authorList>
    </citation>
    <scope>NUCLEOTIDE SEQUENCE [LARGE SCALE GENOMIC DNA]</scope>
    <source>
        <strain evidence="2">Cs-k2</strain>
    </source>
</reference>